<dbReference type="InterPro" id="IPR036709">
    <property type="entry name" value="Autotransporte_beta_dom_sf"/>
</dbReference>
<accession>A0A8J7FVW3</accession>
<dbReference type="EMBL" id="JADGIK010000002">
    <property type="protein sequence ID" value="MBF0596463.1"/>
    <property type="molecule type" value="Genomic_DNA"/>
</dbReference>
<dbReference type="InterPro" id="IPR046111">
    <property type="entry name" value="DUF6048"/>
</dbReference>
<protein>
    <recommendedName>
        <fullName evidence="4">Outer membrane protein beta-barrel domain-containing protein</fullName>
    </recommendedName>
</protein>
<dbReference type="AlphaFoldDB" id="A0A8J7FVW3"/>
<comment type="caution">
    <text evidence="2">The sequence shown here is derived from an EMBL/GenBank/DDBJ whole genome shotgun (WGS) entry which is preliminary data.</text>
</comment>
<reference evidence="2" key="1">
    <citation type="submission" date="2020-10" db="EMBL/GenBank/DDBJ databases">
        <authorList>
            <person name="Lu T."/>
            <person name="Wang Q."/>
            <person name="Han X."/>
        </authorList>
    </citation>
    <scope>NUCLEOTIDE SEQUENCE</scope>
    <source>
        <strain evidence="2">WQ 117</strain>
    </source>
</reference>
<dbReference type="SUPFAM" id="SSF103515">
    <property type="entry name" value="Autotransporter"/>
    <property type="match status" value="1"/>
</dbReference>
<name>A0A8J7FVW3_9FLAO</name>
<sequence length="226" mass="25497">MQHQLILSFILSLVFTNFSFAQNDTVKNVNDTITPIKNPRHLYIGVDLALPAQALFTDKQGAQAFISYQIKPKWHAIVEVGYEKNIYNETSWNVDVDGIFAKIGANWFITQEAQNPANGFYVGGRLVYSSYNQKINSYPIRDIYSNEIVGEGSKEKASVNSYWAEVVVGGRVELYKKLYADFSIHPSVNLGGKKQENITPLVIPGYGRNNGPFNLPIFWGISYQLF</sequence>
<feature type="signal peptide" evidence="1">
    <location>
        <begin position="1"/>
        <end position="21"/>
    </location>
</feature>
<evidence type="ECO:0000256" key="1">
    <source>
        <dbReference type="SAM" id="SignalP"/>
    </source>
</evidence>
<evidence type="ECO:0000313" key="2">
    <source>
        <dbReference type="EMBL" id="MBF0596463.1"/>
    </source>
</evidence>
<evidence type="ECO:0000313" key="3">
    <source>
        <dbReference type="Proteomes" id="UP000608754"/>
    </source>
</evidence>
<feature type="chain" id="PRO_5035192317" description="Outer membrane protein beta-barrel domain-containing protein" evidence="1">
    <location>
        <begin position="22"/>
        <end position="226"/>
    </location>
</feature>
<gene>
    <name evidence="2" type="ORF">IM532_03145</name>
</gene>
<evidence type="ECO:0008006" key="4">
    <source>
        <dbReference type="Google" id="ProtNLM"/>
    </source>
</evidence>
<dbReference type="Pfam" id="PF19515">
    <property type="entry name" value="DUF6048"/>
    <property type="match status" value="1"/>
</dbReference>
<dbReference type="Proteomes" id="UP000608754">
    <property type="component" value="Unassembled WGS sequence"/>
</dbReference>
<proteinExistence type="predicted"/>
<keyword evidence="3" id="KW-1185">Reference proteome</keyword>
<organism evidence="2 3">
    <name type="scientific">Faecalibacter rhinopitheci</name>
    <dbReference type="NCBI Taxonomy" id="2779678"/>
    <lineage>
        <taxon>Bacteria</taxon>
        <taxon>Pseudomonadati</taxon>
        <taxon>Bacteroidota</taxon>
        <taxon>Flavobacteriia</taxon>
        <taxon>Flavobacteriales</taxon>
        <taxon>Weeksellaceae</taxon>
        <taxon>Faecalibacter</taxon>
    </lineage>
</organism>
<dbReference type="RefSeq" id="WP_194181999.1">
    <property type="nucleotide sequence ID" value="NZ_JADGIK010000002.1"/>
</dbReference>
<keyword evidence="1" id="KW-0732">Signal</keyword>